<reference evidence="1" key="1">
    <citation type="submission" date="2020-10" db="EMBL/GenBank/DDBJ databases">
        <title>Taxonomic study of unclassified bacteria belonging to the class Ktedonobacteria.</title>
        <authorList>
            <person name="Yabe S."/>
            <person name="Wang C.M."/>
            <person name="Zheng Y."/>
            <person name="Sakai Y."/>
            <person name="Cavaletti L."/>
            <person name="Monciardini P."/>
            <person name="Donadio S."/>
        </authorList>
    </citation>
    <scope>NUCLEOTIDE SEQUENCE</scope>
    <source>
        <strain evidence="1">ID150040</strain>
    </source>
</reference>
<proteinExistence type="predicted"/>
<organism evidence="1 2">
    <name type="scientific">Reticulibacter mediterranei</name>
    <dbReference type="NCBI Taxonomy" id="2778369"/>
    <lineage>
        <taxon>Bacteria</taxon>
        <taxon>Bacillati</taxon>
        <taxon>Chloroflexota</taxon>
        <taxon>Ktedonobacteria</taxon>
        <taxon>Ktedonobacterales</taxon>
        <taxon>Reticulibacteraceae</taxon>
        <taxon>Reticulibacter</taxon>
    </lineage>
</organism>
<dbReference type="SUPFAM" id="SSF69318">
    <property type="entry name" value="Integrin alpha N-terminal domain"/>
    <property type="match status" value="1"/>
</dbReference>
<dbReference type="EMBL" id="BNJK01000002">
    <property type="protein sequence ID" value="GHO98347.1"/>
    <property type="molecule type" value="Genomic_DNA"/>
</dbReference>
<evidence type="ECO:0000313" key="2">
    <source>
        <dbReference type="Proteomes" id="UP000597444"/>
    </source>
</evidence>
<comment type="caution">
    <text evidence="1">The sequence shown here is derived from an EMBL/GenBank/DDBJ whole genome shotgun (WGS) entry which is preliminary data.</text>
</comment>
<dbReference type="InterPro" id="IPR028994">
    <property type="entry name" value="Integrin_alpha_N"/>
</dbReference>
<gene>
    <name evidence="1" type="ORF">KSF_083950</name>
</gene>
<protein>
    <recommendedName>
        <fullName evidence="3">VCBS repeat-containing protein</fullName>
    </recommendedName>
</protein>
<evidence type="ECO:0000313" key="1">
    <source>
        <dbReference type="EMBL" id="GHO98347.1"/>
    </source>
</evidence>
<dbReference type="Proteomes" id="UP000597444">
    <property type="component" value="Unassembled WGS sequence"/>
</dbReference>
<evidence type="ECO:0008006" key="3">
    <source>
        <dbReference type="Google" id="ProtNLM"/>
    </source>
</evidence>
<dbReference type="AlphaFoldDB" id="A0A8J3N4L9"/>
<keyword evidence="2" id="KW-1185">Reference proteome</keyword>
<accession>A0A8J3N4L9</accession>
<sequence length="131" mass="14360">MAVVFALAIVEIISPALQNWHDTQTYGYPRTTHARTIAGHGDPAHPYSDYIGVNLKCSLYVVELGESGPGKQVPHLYYIAHFVGPNCDLIAITSITFADENGDGKVDMLIVANNTLYILYNDGTTFRQSSK</sequence>
<name>A0A8J3N4L9_9CHLR</name>